<name>A0A1H9NCC2_9ACTN</name>
<dbReference type="EMBL" id="FOGP01000001">
    <property type="protein sequence ID" value="SER33023.1"/>
    <property type="molecule type" value="Genomic_DNA"/>
</dbReference>
<proteinExistence type="predicted"/>
<feature type="region of interest" description="Disordered" evidence="1">
    <location>
        <begin position="418"/>
        <end position="459"/>
    </location>
</feature>
<dbReference type="EMBL" id="FNWT01000005">
    <property type="protein sequence ID" value="SEH55859.1"/>
    <property type="molecule type" value="Genomic_DNA"/>
</dbReference>
<dbReference type="Proteomes" id="UP000199135">
    <property type="component" value="Unassembled WGS sequence"/>
</dbReference>
<dbReference type="AlphaFoldDB" id="A0A1H9NCC2"/>
<dbReference type="RefSeq" id="WP_078686561.1">
    <property type="nucleotide sequence ID" value="NZ_FNWT01000005.1"/>
</dbReference>
<gene>
    <name evidence="3" type="ORF">SAMN05216446_0336</name>
    <name evidence="2" type="ORF">SAMN05216447_105139</name>
</gene>
<dbReference type="InterPro" id="IPR029058">
    <property type="entry name" value="AB_hydrolase_fold"/>
</dbReference>
<evidence type="ECO:0000313" key="2">
    <source>
        <dbReference type="EMBL" id="SEH55859.1"/>
    </source>
</evidence>
<accession>A0A1H9NCC2</accession>
<dbReference type="InterPro" id="IPR024499">
    <property type="entry name" value="Mbeg1-like"/>
</dbReference>
<evidence type="ECO:0000313" key="4">
    <source>
        <dbReference type="Proteomes" id="UP000199128"/>
    </source>
</evidence>
<feature type="compositionally biased region" description="Basic and acidic residues" evidence="1">
    <location>
        <begin position="450"/>
        <end position="459"/>
    </location>
</feature>
<evidence type="ECO:0000313" key="5">
    <source>
        <dbReference type="Proteomes" id="UP000199135"/>
    </source>
</evidence>
<dbReference type="SUPFAM" id="SSF53474">
    <property type="entry name" value="alpha/beta-Hydrolases"/>
    <property type="match status" value="1"/>
</dbReference>
<protein>
    <recommendedName>
        <fullName evidence="6">DUF2974 domain-containing protein</fullName>
    </recommendedName>
</protein>
<dbReference type="Pfam" id="PF11187">
    <property type="entry name" value="Mbeg1-like"/>
    <property type="match status" value="1"/>
</dbReference>
<evidence type="ECO:0008006" key="6">
    <source>
        <dbReference type="Google" id="ProtNLM"/>
    </source>
</evidence>
<evidence type="ECO:0000256" key="1">
    <source>
        <dbReference type="SAM" id="MobiDB-lite"/>
    </source>
</evidence>
<dbReference type="Proteomes" id="UP000199128">
    <property type="component" value="Unassembled WGS sequence"/>
</dbReference>
<evidence type="ECO:0000313" key="3">
    <source>
        <dbReference type="EMBL" id="SER33023.1"/>
    </source>
</evidence>
<organism evidence="3 4">
    <name type="scientific">Parafannyhessea umbonata</name>
    <dbReference type="NCBI Taxonomy" id="604330"/>
    <lineage>
        <taxon>Bacteria</taxon>
        <taxon>Bacillati</taxon>
        <taxon>Actinomycetota</taxon>
        <taxon>Coriobacteriia</taxon>
        <taxon>Coriobacteriales</taxon>
        <taxon>Atopobiaceae</taxon>
        <taxon>Parafannyhessea</taxon>
    </lineage>
</organism>
<reference evidence="4 5" key="2">
    <citation type="submission" date="2016-10" db="EMBL/GenBank/DDBJ databases">
        <authorList>
            <person name="Varghese N."/>
            <person name="Submissions S."/>
        </authorList>
    </citation>
    <scope>NUCLEOTIDE SEQUENCE [LARGE SCALE GENOMIC DNA]</scope>
    <source>
        <strain evidence="4">KHGC19</strain>
        <strain evidence="2 5">WCP15</strain>
    </source>
</reference>
<keyword evidence="5" id="KW-1185">Reference proteome</keyword>
<sequence>MATMVDYLAWRGDLDFAERPFNDVDALVLGTLSYVDFSGVVPGAGEGGIRLADAAEALLRRADGNLAPYVRSMASIKESFLEGLARSRRFGDLWLTTYADEVDDSISLQFAALTVDLTGRGVAVGGRSVDAYVSFRGTDLSLAGWQEDFMLGFTITRAQTLARAYLRDALQTYGGVLVGGHSKGGNLVSYATATVGPKLAEGIVRAWSLDGPGMDESLMAKGPHDALGPRFVRLQPAYSVVGQLFDRPETPRTYVRSDASGLAQHDPMTWQVSRDSLAEAEGLEPAAKVVNESLASWLAGMGMAEREALTTELFEVLEAGGATDLNELVRPESLQKVLAAAGSVSPRTKDLMGRLVEANVNGARAAVGKAVLEARDAAGQAAADFAQGAVGRVGAEAREITGALSDFVATLPVIGHANPEPEGAADDLPAPDYISIPQTLSSGGDAFLSKGEDDAAGRS</sequence>
<reference evidence="3" key="1">
    <citation type="submission" date="2016-10" db="EMBL/GenBank/DDBJ databases">
        <authorList>
            <person name="de Groot N.N."/>
        </authorList>
    </citation>
    <scope>NUCLEOTIDE SEQUENCE [LARGE SCALE GENOMIC DNA]</scope>
    <source>
        <strain evidence="3">KHGC19</strain>
    </source>
</reference>